<dbReference type="OrthoDB" id="9804091at2"/>
<comment type="function">
    <text evidence="1">Lipid phosphatase which dephosphorylates phosphatidylglycerophosphate (PGP) to phosphatidylglycerol (PG).</text>
</comment>
<dbReference type="KEGG" id="xba:C7S18_22510"/>
<evidence type="ECO:0000313" key="5">
    <source>
        <dbReference type="Proteomes" id="UP000241074"/>
    </source>
</evidence>
<organism evidence="4 5">
    <name type="scientific">Ahniella affigens</name>
    <dbReference type="NCBI Taxonomy" id="2021234"/>
    <lineage>
        <taxon>Bacteria</taxon>
        <taxon>Pseudomonadati</taxon>
        <taxon>Pseudomonadota</taxon>
        <taxon>Gammaproteobacteria</taxon>
        <taxon>Lysobacterales</taxon>
        <taxon>Rhodanobacteraceae</taxon>
        <taxon>Ahniella</taxon>
    </lineage>
</organism>
<keyword evidence="5" id="KW-1185">Reference proteome</keyword>
<dbReference type="PIRSF" id="PIRSF006162">
    <property type="entry name" value="PgpA"/>
    <property type="match status" value="1"/>
</dbReference>
<reference evidence="4 5" key="2">
    <citation type="submission" date="2018-03" db="EMBL/GenBank/DDBJ databases">
        <authorList>
            <person name="Keele B.F."/>
        </authorList>
    </citation>
    <scope>NUCLEOTIDE SEQUENCE [LARGE SCALE GENOMIC DNA]</scope>
    <source>
        <strain evidence="4 5">D13</strain>
    </source>
</reference>
<dbReference type="EMBL" id="CP027860">
    <property type="protein sequence ID" value="AVP99775.1"/>
    <property type="molecule type" value="Genomic_DNA"/>
</dbReference>
<keyword evidence="1 2" id="KW-0472">Membrane</keyword>
<gene>
    <name evidence="4" type="ORF">C7S18_22510</name>
</gene>
<evidence type="ECO:0000259" key="3">
    <source>
        <dbReference type="Pfam" id="PF04608"/>
    </source>
</evidence>
<dbReference type="InterPro" id="IPR026037">
    <property type="entry name" value="PgpA"/>
</dbReference>
<keyword evidence="1 2" id="KW-0812">Transmembrane</keyword>
<name>A0A2P1PY56_9GAMM</name>
<dbReference type="Proteomes" id="UP000241074">
    <property type="component" value="Chromosome"/>
</dbReference>
<dbReference type="GO" id="GO:0009395">
    <property type="term" value="P:phospholipid catabolic process"/>
    <property type="evidence" value="ECO:0007669"/>
    <property type="project" value="UniProtKB-KW"/>
</dbReference>
<keyword evidence="1" id="KW-0443">Lipid metabolism</keyword>
<dbReference type="RefSeq" id="WP_106893694.1">
    <property type="nucleotide sequence ID" value="NZ_CP027860.1"/>
</dbReference>
<dbReference type="Pfam" id="PF04608">
    <property type="entry name" value="PgpA"/>
    <property type="match status" value="1"/>
</dbReference>
<evidence type="ECO:0000256" key="1">
    <source>
        <dbReference type="PIRNR" id="PIRNR006162"/>
    </source>
</evidence>
<keyword evidence="2" id="KW-1133">Transmembrane helix</keyword>
<feature type="domain" description="YutG/PgpA" evidence="3">
    <location>
        <begin position="15"/>
        <end position="162"/>
    </location>
</feature>
<comment type="pathway">
    <text evidence="1">Phospholipid metabolism; phosphatidylglycerol biosynthesis; phosphatidylglycerol from CDP-diacylglycerol: step 2/2.</text>
</comment>
<comment type="subcellular location">
    <subcellularLocation>
        <location evidence="1">Cell inner membrane</location>
        <topology evidence="1">Multi-pass membrane protein</topology>
    </subcellularLocation>
</comment>
<keyword evidence="1" id="KW-0479">Metal-binding</keyword>
<protein>
    <recommendedName>
        <fullName evidence="1">Phosphatidylglycerophosphatase A</fullName>
        <ecNumber evidence="1">3.1.3.27</ecNumber>
    </recommendedName>
    <alternativeName>
        <fullName evidence="1">Phosphatidylglycerolphosphate phosphatase A</fullName>
    </alternativeName>
</protein>
<keyword evidence="1" id="KW-1208">Phospholipid metabolism</keyword>
<evidence type="ECO:0000313" key="4">
    <source>
        <dbReference type="EMBL" id="AVP99775.1"/>
    </source>
</evidence>
<dbReference type="PANTHER" id="PTHR36305:SF1">
    <property type="entry name" value="PHOSPHATIDYLGLYCEROPHOSPHATASE A"/>
    <property type="match status" value="1"/>
</dbReference>
<accession>A0A2P1PY56</accession>
<reference evidence="4 5" key="1">
    <citation type="submission" date="2018-03" db="EMBL/GenBank/DDBJ databases">
        <title>Ahniella affigens gen. nov., sp. nov., a gammaproteobacterium isolated from sandy soil near a stream.</title>
        <authorList>
            <person name="Ko Y."/>
            <person name="Kim J.-H."/>
        </authorList>
    </citation>
    <scope>NUCLEOTIDE SEQUENCE [LARGE SCALE GENOMIC DNA]</scope>
    <source>
        <strain evidence="4 5">D13</strain>
    </source>
</reference>
<proteinExistence type="predicted"/>
<feature type="transmembrane region" description="Helical" evidence="2">
    <location>
        <begin position="12"/>
        <end position="43"/>
    </location>
</feature>
<keyword evidence="1" id="KW-0595">Phospholipid degradation</keyword>
<dbReference type="UniPathway" id="UPA00084">
    <property type="reaction ID" value="UER00504"/>
</dbReference>
<dbReference type="GO" id="GO:0005886">
    <property type="term" value="C:plasma membrane"/>
    <property type="evidence" value="ECO:0007669"/>
    <property type="project" value="UniProtKB-SubCell"/>
</dbReference>
<dbReference type="InterPro" id="IPR007686">
    <property type="entry name" value="YutG/PgpA"/>
</dbReference>
<feature type="transmembrane region" description="Helical" evidence="2">
    <location>
        <begin position="150"/>
        <end position="167"/>
    </location>
</feature>
<dbReference type="InterPro" id="IPR036681">
    <property type="entry name" value="PgpA-like_sf"/>
</dbReference>
<keyword evidence="1" id="KW-1003">Cell membrane</keyword>
<feature type="transmembrane region" description="Helical" evidence="2">
    <location>
        <begin position="87"/>
        <end position="111"/>
    </location>
</feature>
<dbReference type="AlphaFoldDB" id="A0A2P1PY56"/>
<dbReference type="SUPFAM" id="SSF101307">
    <property type="entry name" value="YutG-like"/>
    <property type="match status" value="1"/>
</dbReference>
<sequence length="171" mass="19006">MNTLPKGAYRNPWIWIASGLGSGLSPKAPGTFGSLAALIPYFWLRQHPVWLAIAMPIVFLIGMLAARKIRDVIPREDPGLLVLDEWVGQWLTLAPAVWLWPMLGLSAWPLWCEMLVGFVLFRTFDILKPWPVSWADRELSGGFGAMFDDALAGVYAAASLTTVALLAQRWL</sequence>
<dbReference type="PANTHER" id="PTHR36305">
    <property type="entry name" value="PHOSPHATIDYLGLYCEROPHOSPHATASE A"/>
    <property type="match status" value="1"/>
</dbReference>
<feature type="transmembrane region" description="Helical" evidence="2">
    <location>
        <begin position="49"/>
        <end position="66"/>
    </location>
</feature>
<comment type="cofactor">
    <cofactor evidence="1">
        <name>Mg(2+)</name>
        <dbReference type="ChEBI" id="CHEBI:18420"/>
    </cofactor>
</comment>
<evidence type="ECO:0000256" key="2">
    <source>
        <dbReference type="SAM" id="Phobius"/>
    </source>
</evidence>
<keyword evidence="1" id="KW-0460">Magnesium</keyword>
<keyword evidence="1" id="KW-0997">Cell inner membrane</keyword>
<dbReference type="GO" id="GO:0008962">
    <property type="term" value="F:phosphatidylglycerophosphatase activity"/>
    <property type="evidence" value="ECO:0007669"/>
    <property type="project" value="UniProtKB-EC"/>
</dbReference>
<keyword evidence="1" id="KW-0378">Hydrolase</keyword>
<dbReference type="GO" id="GO:0046872">
    <property type="term" value="F:metal ion binding"/>
    <property type="evidence" value="ECO:0007669"/>
    <property type="project" value="UniProtKB-KW"/>
</dbReference>
<dbReference type="GO" id="GO:0006655">
    <property type="term" value="P:phosphatidylglycerol biosynthetic process"/>
    <property type="evidence" value="ECO:0007669"/>
    <property type="project" value="UniProtKB-UniPathway"/>
</dbReference>
<keyword evidence="1" id="KW-0442">Lipid degradation</keyword>
<dbReference type="CDD" id="cd06971">
    <property type="entry name" value="PgpA"/>
    <property type="match status" value="1"/>
</dbReference>
<comment type="catalytic activity">
    <reaction evidence="1">
        <text>a 1,2-diacyl-sn-glycero-3-phospho-(1'-sn-glycero-3'-phosphate) + H2O = a 1,2-diacyl-sn-glycero-3-phospho-(1'-sn-glycerol) + phosphate</text>
        <dbReference type="Rhea" id="RHEA:33751"/>
        <dbReference type="ChEBI" id="CHEBI:15377"/>
        <dbReference type="ChEBI" id="CHEBI:43474"/>
        <dbReference type="ChEBI" id="CHEBI:60110"/>
        <dbReference type="ChEBI" id="CHEBI:64716"/>
        <dbReference type="EC" id="3.1.3.27"/>
    </reaction>
</comment>
<dbReference type="EC" id="3.1.3.27" evidence="1"/>